<protein>
    <submittedName>
        <fullName evidence="1">Uncharacterized protein</fullName>
    </submittedName>
</protein>
<organism evidence="1 2">
    <name type="scientific">Physocladia obscura</name>
    <dbReference type="NCBI Taxonomy" id="109957"/>
    <lineage>
        <taxon>Eukaryota</taxon>
        <taxon>Fungi</taxon>
        <taxon>Fungi incertae sedis</taxon>
        <taxon>Chytridiomycota</taxon>
        <taxon>Chytridiomycota incertae sedis</taxon>
        <taxon>Chytridiomycetes</taxon>
        <taxon>Chytridiales</taxon>
        <taxon>Chytriomycetaceae</taxon>
        <taxon>Physocladia</taxon>
    </lineage>
</organism>
<dbReference type="AlphaFoldDB" id="A0AAD5XB80"/>
<dbReference type="Proteomes" id="UP001211907">
    <property type="component" value="Unassembled WGS sequence"/>
</dbReference>
<reference evidence="1" key="1">
    <citation type="submission" date="2020-05" db="EMBL/GenBank/DDBJ databases">
        <title>Phylogenomic resolution of chytrid fungi.</title>
        <authorList>
            <person name="Stajich J.E."/>
            <person name="Amses K."/>
            <person name="Simmons R."/>
            <person name="Seto K."/>
            <person name="Myers J."/>
            <person name="Bonds A."/>
            <person name="Quandt C.A."/>
            <person name="Barry K."/>
            <person name="Liu P."/>
            <person name="Grigoriev I."/>
            <person name="Longcore J.E."/>
            <person name="James T.Y."/>
        </authorList>
    </citation>
    <scope>NUCLEOTIDE SEQUENCE</scope>
    <source>
        <strain evidence="1">JEL0513</strain>
    </source>
</reference>
<sequence>MTTVASASNTYSFVTINDPTDPTFNQLLGINNANTIAGYYGSGATGHPNVGYILTAPNYLTSNVNVANVPNANQTQQIGINAAGTTVGFYVDAAGNNFGFVYSAGTYTTVTNPSTGTGTVNQLLGLNGGYAVGFYTDAGGNNHGYSYDISTLAFGDVTPPASFACTSTTATSTNNNADVVGFCDTASNTTISFFANNGNYLQLNVPGSTNTQAFGININRDVVGSFVDAAGVTHGFIATGANTTAPTYKSIDFPTGSSTILNGINDQGYIVGFYLDAGGNTNGVLATPGGTGTVSVAPGSGIATISVAGTLTTGAKIDSSPTASTTSSRSGSATIFSLFSAAILAAI</sequence>
<comment type="caution">
    <text evidence="1">The sequence shown here is derived from an EMBL/GenBank/DDBJ whole genome shotgun (WGS) entry which is preliminary data.</text>
</comment>
<dbReference type="EMBL" id="JADGJH010003104">
    <property type="protein sequence ID" value="KAJ3093334.1"/>
    <property type="molecule type" value="Genomic_DNA"/>
</dbReference>
<accession>A0AAD5XB80</accession>
<keyword evidence="2" id="KW-1185">Reference proteome</keyword>
<evidence type="ECO:0000313" key="2">
    <source>
        <dbReference type="Proteomes" id="UP001211907"/>
    </source>
</evidence>
<feature type="non-terminal residue" evidence="1">
    <location>
        <position position="347"/>
    </location>
</feature>
<name>A0AAD5XB80_9FUNG</name>
<evidence type="ECO:0000313" key="1">
    <source>
        <dbReference type="EMBL" id="KAJ3093334.1"/>
    </source>
</evidence>
<proteinExistence type="predicted"/>
<gene>
    <name evidence="1" type="ORF">HK100_006675</name>
</gene>